<keyword evidence="1" id="KW-0812">Transmembrane</keyword>
<keyword evidence="1" id="KW-0472">Membrane</keyword>
<evidence type="ECO:0000313" key="3">
    <source>
        <dbReference type="Proteomes" id="UP000262939"/>
    </source>
</evidence>
<gene>
    <name evidence="2" type="ORF">D0466_13595</name>
</gene>
<sequence length="147" mass="16470">MRDGGLNWWVLTLVIIAGVGVGLNINSPHMAFTQQRTMISPEEPKSQDLDTYAKQVLDELMYESFGGGVIDYEASWYDSIAESGIIDKNGERVVVLRSRGDGYDKQAEKYALTVREQFLDDPKINGSKVVLIKRAGSEIILELDRED</sequence>
<protein>
    <submittedName>
        <fullName evidence="2">Uncharacterized protein</fullName>
    </submittedName>
</protein>
<comment type="caution">
    <text evidence="2">The sequence shown here is derived from an EMBL/GenBank/DDBJ whole genome shotgun (WGS) entry which is preliminary data.</text>
</comment>
<dbReference type="RefSeq" id="WP_117323100.1">
    <property type="nucleotide sequence ID" value="NZ_QVTD01000008.1"/>
</dbReference>
<dbReference type="OrthoDB" id="9837924at2"/>
<proteinExistence type="predicted"/>
<keyword evidence="3" id="KW-1185">Reference proteome</keyword>
<evidence type="ECO:0000256" key="1">
    <source>
        <dbReference type="SAM" id="Phobius"/>
    </source>
</evidence>
<accession>A0A372LBW5</accession>
<name>A0A372LBW5_9BACI</name>
<reference evidence="2 3" key="1">
    <citation type="submission" date="2018-08" db="EMBL/GenBank/DDBJ databases">
        <title>Bacillus chawlae sp. nov., Bacillus glennii sp. nov., and Bacillus saganii sp. nov. Isolated from the Vehicle Assembly Building at Kennedy Space Center where the Viking Spacecraft were Assembled.</title>
        <authorList>
            <person name="Seuylemezian A."/>
            <person name="Vaishampayan P."/>
        </authorList>
    </citation>
    <scope>NUCLEOTIDE SEQUENCE [LARGE SCALE GENOMIC DNA]</scope>
    <source>
        <strain evidence="2 3">V44-8</strain>
    </source>
</reference>
<dbReference type="EMBL" id="QVTD01000008">
    <property type="protein sequence ID" value="RFU62972.1"/>
    <property type="molecule type" value="Genomic_DNA"/>
</dbReference>
<keyword evidence="1" id="KW-1133">Transmembrane helix</keyword>
<dbReference type="Proteomes" id="UP000262939">
    <property type="component" value="Unassembled WGS sequence"/>
</dbReference>
<dbReference type="AlphaFoldDB" id="A0A372LBW5"/>
<organism evidence="2 3">
    <name type="scientific">Peribacillus glennii</name>
    <dbReference type="NCBI Taxonomy" id="2303991"/>
    <lineage>
        <taxon>Bacteria</taxon>
        <taxon>Bacillati</taxon>
        <taxon>Bacillota</taxon>
        <taxon>Bacilli</taxon>
        <taxon>Bacillales</taxon>
        <taxon>Bacillaceae</taxon>
        <taxon>Peribacillus</taxon>
    </lineage>
</organism>
<evidence type="ECO:0000313" key="2">
    <source>
        <dbReference type="EMBL" id="RFU62972.1"/>
    </source>
</evidence>
<feature type="transmembrane region" description="Helical" evidence="1">
    <location>
        <begin position="6"/>
        <end position="26"/>
    </location>
</feature>